<dbReference type="Proteomes" id="UP000188268">
    <property type="component" value="Unassembled WGS sequence"/>
</dbReference>
<accession>A0A1R3IW94</accession>
<organism evidence="2 3">
    <name type="scientific">Corchorus capsularis</name>
    <name type="common">Jute</name>
    <dbReference type="NCBI Taxonomy" id="210143"/>
    <lineage>
        <taxon>Eukaryota</taxon>
        <taxon>Viridiplantae</taxon>
        <taxon>Streptophyta</taxon>
        <taxon>Embryophyta</taxon>
        <taxon>Tracheophyta</taxon>
        <taxon>Spermatophyta</taxon>
        <taxon>Magnoliopsida</taxon>
        <taxon>eudicotyledons</taxon>
        <taxon>Gunneridae</taxon>
        <taxon>Pentapetalae</taxon>
        <taxon>rosids</taxon>
        <taxon>malvids</taxon>
        <taxon>Malvales</taxon>
        <taxon>Malvaceae</taxon>
        <taxon>Grewioideae</taxon>
        <taxon>Apeibeae</taxon>
        <taxon>Corchorus</taxon>
    </lineage>
</organism>
<feature type="compositionally biased region" description="Basic and acidic residues" evidence="1">
    <location>
        <begin position="13"/>
        <end position="32"/>
    </location>
</feature>
<comment type="caution">
    <text evidence="2">The sequence shown here is derived from an EMBL/GenBank/DDBJ whole genome shotgun (WGS) entry which is preliminary data.</text>
</comment>
<keyword evidence="3" id="KW-1185">Reference proteome</keyword>
<dbReference type="AlphaFoldDB" id="A0A1R3IW94"/>
<feature type="region of interest" description="Disordered" evidence="1">
    <location>
        <begin position="1"/>
        <end position="37"/>
    </location>
</feature>
<sequence length="174" mass="19760">MPVARNQGPPVADPKKIKDAHKGGKVSSEKGRSKQSMAVDAKLFKISKKKVQDAKSFTSQDKAKWKSILKKRQEKKYPFLDSSVASMLDELLKSKVIEPPEMKRPEESDKCFKYSRNGQVKTVVADSKPFSSVESYYVDTKFYLSDTENEEVKCHSPRKPADGERKSHTPEKFD</sequence>
<feature type="region of interest" description="Disordered" evidence="1">
    <location>
        <begin position="147"/>
        <end position="174"/>
    </location>
</feature>
<protein>
    <submittedName>
        <fullName evidence="2">Uncharacterized protein</fullName>
    </submittedName>
</protein>
<reference evidence="2 3" key="1">
    <citation type="submission" date="2013-09" db="EMBL/GenBank/DDBJ databases">
        <title>Corchorus capsularis genome sequencing.</title>
        <authorList>
            <person name="Alam M."/>
            <person name="Haque M.S."/>
            <person name="Islam M.S."/>
            <person name="Emdad E.M."/>
            <person name="Islam M.M."/>
            <person name="Ahmed B."/>
            <person name="Halim A."/>
            <person name="Hossen Q.M.M."/>
            <person name="Hossain M.Z."/>
            <person name="Ahmed R."/>
            <person name="Khan M.M."/>
            <person name="Islam R."/>
            <person name="Rashid M.M."/>
            <person name="Khan S.A."/>
            <person name="Rahman M.S."/>
            <person name="Alam M."/>
        </authorList>
    </citation>
    <scope>NUCLEOTIDE SEQUENCE [LARGE SCALE GENOMIC DNA]</scope>
    <source>
        <strain evidence="3">cv. CVL-1</strain>
        <tissue evidence="2">Whole seedling</tissue>
    </source>
</reference>
<dbReference type="EMBL" id="AWWV01009377">
    <property type="protein sequence ID" value="OMO86867.1"/>
    <property type="molecule type" value="Genomic_DNA"/>
</dbReference>
<proteinExistence type="predicted"/>
<feature type="compositionally biased region" description="Basic and acidic residues" evidence="1">
    <location>
        <begin position="150"/>
        <end position="174"/>
    </location>
</feature>
<evidence type="ECO:0000313" key="2">
    <source>
        <dbReference type="EMBL" id="OMO86867.1"/>
    </source>
</evidence>
<evidence type="ECO:0000313" key="3">
    <source>
        <dbReference type="Proteomes" id="UP000188268"/>
    </source>
</evidence>
<dbReference type="Gramene" id="OMO86867">
    <property type="protein sequence ID" value="OMO86867"/>
    <property type="gene ID" value="CCACVL1_09415"/>
</dbReference>
<gene>
    <name evidence="2" type="ORF">CCACVL1_09415</name>
</gene>
<evidence type="ECO:0000256" key="1">
    <source>
        <dbReference type="SAM" id="MobiDB-lite"/>
    </source>
</evidence>
<name>A0A1R3IW94_COCAP</name>